<accession>A0ABM6PM47</accession>
<dbReference type="EMBL" id="CP023482">
    <property type="protein sequence ID" value="ATH96346.1"/>
    <property type="molecule type" value="Genomic_DNA"/>
</dbReference>
<feature type="transmembrane region" description="Helical" evidence="1">
    <location>
        <begin position="61"/>
        <end position="84"/>
    </location>
</feature>
<protein>
    <recommendedName>
        <fullName evidence="4">DUF2975 domain-containing protein</fullName>
    </recommendedName>
</protein>
<evidence type="ECO:0008006" key="4">
    <source>
        <dbReference type="Google" id="ProtNLM"/>
    </source>
</evidence>
<keyword evidence="3" id="KW-1185">Reference proteome</keyword>
<gene>
    <name evidence="2" type="ORF">COP05_03980</name>
</gene>
<feature type="transmembrane region" description="Helical" evidence="1">
    <location>
        <begin position="132"/>
        <end position="154"/>
    </location>
</feature>
<evidence type="ECO:0000256" key="1">
    <source>
        <dbReference type="SAM" id="Phobius"/>
    </source>
</evidence>
<sequence>MHIDYRYVITDNRYMSRLVGRASEGALIALLLGCLLLQILLPELTEAFGGAYAETAPLTLPYALAGIAVLFCLECVLVITFFLVRELRTKQLLPLRTPNLLLGIAVLFCGVFGIPALVLLHLLAVVQVGGPGIVLLLAANVIVGVASVCFTLALRSSARSYLVMQTDMQGLV</sequence>
<evidence type="ECO:0000313" key="3">
    <source>
        <dbReference type="Proteomes" id="UP000815698"/>
    </source>
</evidence>
<dbReference type="Proteomes" id="UP000815698">
    <property type="component" value="Chromosome"/>
</dbReference>
<reference evidence="2 3" key="1">
    <citation type="journal article" date="2016" name="Int. J. Syst. Evol. Microbiol.">
        <title>Dermabacter jinjuensis sp. nov., a novel species of the genus Dermabacter isolated from a clinical specimen.</title>
        <authorList>
            <person name="Park Y.K."/>
            <person name="Lee K.M."/>
            <person name="Lee W.K."/>
            <person name="Cho M.J."/>
            <person name="Lee H.S."/>
            <person name="Cho Y.G."/>
            <person name="Lee Y.C."/>
            <person name="Lee W.K."/>
            <person name="Seong W.K."/>
            <person name="Hwang K.J."/>
        </authorList>
    </citation>
    <scope>NUCLEOTIDE SEQUENCE [LARGE SCALE GENOMIC DNA]</scope>
    <source>
        <strain evidence="2 3">32T</strain>
    </source>
</reference>
<organism evidence="2 3">
    <name type="scientific">Dermabacter jinjuensis</name>
    <dbReference type="NCBI Taxonomy" id="1667168"/>
    <lineage>
        <taxon>Bacteria</taxon>
        <taxon>Bacillati</taxon>
        <taxon>Actinomycetota</taxon>
        <taxon>Actinomycetes</taxon>
        <taxon>Micrococcales</taxon>
        <taxon>Dermabacteraceae</taxon>
        <taxon>Dermabacter</taxon>
    </lineage>
</organism>
<keyword evidence="1" id="KW-1133">Transmembrane helix</keyword>
<feature type="transmembrane region" description="Helical" evidence="1">
    <location>
        <begin position="100"/>
        <end position="126"/>
    </location>
</feature>
<evidence type="ECO:0000313" key="2">
    <source>
        <dbReference type="EMBL" id="ATH96346.1"/>
    </source>
</evidence>
<proteinExistence type="predicted"/>
<keyword evidence="1" id="KW-0472">Membrane</keyword>
<name>A0ABM6PM47_9MICO</name>
<feature type="transmembrane region" description="Helical" evidence="1">
    <location>
        <begin position="21"/>
        <end position="41"/>
    </location>
</feature>
<keyword evidence="1" id="KW-0812">Transmembrane</keyword>